<reference evidence="3" key="1">
    <citation type="submission" date="2016-11" db="EMBL/GenBank/DDBJ databases">
        <authorList>
            <person name="Varghese N."/>
            <person name="Submissions S."/>
        </authorList>
    </citation>
    <scope>NUCLEOTIDE SEQUENCE [LARGE SCALE GENOMIC DNA]</scope>
    <source>
        <strain evidence="3">DSM 17963</strain>
    </source>
</reference>
<keyword evidence="3" id="KW-1185">Reference proteome</keyword>
<keyword evidence="1" id="KW-0812">Transmembrane</keyword>
<sequence length="101" mass="11807">MKTIHNKPFEEKQSTELAIGSFIIITFLLILYILSHQSSNVLIIAWPFALSAIILNTIMFFDLIEKFIHLPQHRRDIAVKILILLSNIPITFFYYLMVMNL</sequence>
<dbReference type="RefSeq" id="WP_073414108.1">
    <property type="nucleotide sequence ID" value="NZ_FQWC01000002.1"/>
</dbReference>
<dbReference type="Proteomes" id="UP000184071">
    <property type="component" value="Unassembled WGS sequence"/>
</dbReference>
<dbReference type="OrthoDB" id="1144821at2"/>
<evidence type="ECO:0000313" key="2">
    <source>
        <dbReference type="EMBL" id="SHG23123.1"/>
    </source>
</evidence>
<dbReference type="EMBL" id="FQWC01000002">
    <property type="protein sequence ID" value="SHG23123.1"/>
    <property type="molecule type" value="Genomic_DNA"/>
</dbReference>
<organism evidence="2 3">
    <name type="scientific">Flavobacterium defluvii</name>
    <dbReference type="NCBI Taxonomy" id="370979"/>
    <lineage>
        <taxon>Bacteria</taxon>
        <taxon>Pseudomonadati</taxon>
        <taxon>Bacteroidota</taxon>
        <taxon>Flavobacteriia</taxon>
        <taxon>Flavobacteriales</taxon>
        <taxon>Flavobacteriaceae</taxon>
        <taxon>Flavobacterium</taxon>
    </lineage>
</organism>
<keyword evidence="1" id="KW-1133">Transmembrane helix</keyword>
<evidence type="ECO:0000313" key="3">
    <source>
        <dbReference type="Proteomes" id="UP000184071"/>
    </source>
</evidence>
<name>A0A1M5I5M3_9FLAO</name>
<dbReference type="STRING" id="370979.SAMN05443663_102258"/>
<feature type="transmembrane region" description="Helical" evidence="1">
    <location>
        <begin position="17"/>
        <end position="35"/>
    </location>
</feature>
<evidence type="ECO:0000256" key="1">
    <source>
        <dbReference type="SAM" id="Phobius"/>
    </source>
</evidence>
<proteinExistence type="predicted"/>
<gene>
    <name evidence="2" type="ORF">SAMN05443663_102258</name>
</gene>
<accession>A0A1M5I5M3</accession>
<feature type="transmembrane region" description="Helical" evidence="1">
    <location>
        <begin position="77"/>
        <end position="97"/>
    </location>
</feature>
<feature type="transmembrane region" description="Helical" evidence="1">
    <location>
        <begin position="41"/>
        <end position="65"/>
    </location>
</feature>
<protein>
    <submittedName>
        <fullName evidence="2">Uncharacterized protein</fullName>
    </submittedName>
</protein>
<keyword evidence="1" id="KW-0472">Membrane</keyword>
<dbReference type="AlphaFoldDB" id="A0A1M5I5M3"/>